<dbReference type="GO" id="GO:0009306">
    <property type="term" value="P:protein secretion"/>
    <property type="evidence" value="ECO:0007669"/>
    <property type="project" value="InterPro"/>
</dbReference>
<dbReference type="RefSeq" id="WP_190615420.1">
    <property type="nucleotide sequence ID" value="NZ_AP018712.1"/>
</dbReference>
<evidence type="ECO:0000313" key="4">
    <source>
        <dbReference type="Proteomes" id="UP000516361"/>
    </source>
</evidence>
<dbReference type="InterPro" id="IPR050810">
    <property type="entry name" value="Bact_Secretion_Sys_Channel"/>
</dbReference>
<dbReference type="Pfam" id="PF00263">
    <property type="entry name" value="Secretin"/>
    <property type="match status" value="1"/>
</dbReference>
<accession>A0A7G1G637</accession>
<dbReference type="InParanoid" id="A0A7G1G637"/>
<dbReference type="InterPro" id="IPR001775">
    <property type="entry name" value="GspD/PilQ"/>
</dbReference>
<evidence type="ECO:0000256" key="1">
    <source>
        <dbReference type="RuleBase" id="RU004003"/>
    </source>
</evidence>
<dbReference type="InterPro" id="IPR004846">
    <property type="entry name" value="T2SS/T3SS_dom"/>
</dbReference>
<dbReference type="AlphaFoldDB" id="A0A7G1G637"/>
<dbReference type="KEGG" id="ocy:OSSY52_04480"/>
<name>A0A7G1G637_9BACT</name>
<dbReference type="EMBL" id="AP018712">
    <property type="protein sequence ID" value="BBE30307.1"/>
    <property type="molecule type" value="Genomic_DNA"/>
</dbReference>
<dbReference type="PANTHER" id="PTHR30332:SF17">
    <property type="entry name" value="TYPE IV PILIATION SYSTEM PROTEIN DR_0774-RELATED"/>
    <property type="match status" value="1"/>
</dbReference>
<sequence>MKKILIKRLLILLILIIFSTFNFANANLYSVSLFQEDLRTAISNLAYDTGTTIIMDPKIAGFVTLDAVDKPLETLLDMILMPFGYAWKRIDDYILVGVPDPSSGTSIHLNDTYVMKTRYLTPKSLMQLLPRYFQNFVSYSEQDRNFVVINAPPKIAGTIANTIRKIDMGRAELSIEVKVVQIDTEEFKKWNISKLEITQPYDRGNGYNNSPHTQLSDKSLDFLANLNGVDYGLIIDKAISEGHGEVVSNSKINVISGENSTLSGKLVQSTNDQKVVGEYSGFELSLSPYLMSGKKVRLNATVLLKDKRSVENDSYLENKIQSTFVLDLEEEGTIAAFNYSTVVQKSIGIPFLSDIPGIGSLFKTSIDKKTDQQIIFLVKCYASGGEIQ</sequence>
<gene>
    <name evidence="3" type="ORF">OSSY52_04480</name>
</gene>
<proteinExistence type="inferred from homology"/>
<organism evidence="3 4">
    <name type="scientific">Tepiditoga spiralis</name>
    <dbReference type="NCBI Taxonomy" id="2108365"/>
    <lineage>
        <taxon>Bacteria</taxon>
        <taxon>Thermotogati</taxon>
        <taxon>Thermotogota</taxon>
        <taxon>Thermotogae</taxon>
        <taxon>Petrotogales</taxon>
        <taxon>Petrotogaceae</taxon>
        <taxon>Tepiditoga</taxon>
    </lineage>
</organism>
<dbReference type="Proteomes" id="UP000516361">
    <property type="component" value="Chromosome"/>
</dbReference>
<dbReference type="GO" id="GO:0015627">
    <property type="term" value="C:type II protein secretion system complex"/>
    <property type="evidence" value="ECO:0007669"/>
    <property type="project" value="TreeGrafter"/>
</dbReference>
<feature type="domain" description="Type II/III secretion system secretin-like" evidence="2">
    <location>
        <begin position="244"/>
        <end position="379"/>
    </location>
</feature>
<keyword evidence="4" id="KW-1185">Reference proteome</keyword>
<comment type="similarity">
    <text evidence="1">Belongs to the bacterial secretin family.</text>
</comment>
<evidence type="ECO:0000259" key="2">
    <source>
        <dbReference type="Pfam" id="PF00263"/>
    </source>
</evidence>
<dbReference type="PRINTS" id="PR00811">
    <property type="entry name" value="BCTERIALGSPD"/>
</dbReference>
<reference evidence="3 4" key="1">
    <citation type="submission" date="2018-06" db="EMBL/GenBank/DDBJ databases">
        <title>Genome sequencing of Oceanotoga sp. sy52.</title>
        <authorList>
            <person name="Mori K."/>
        </authorList>
    </citation>
    <scope>NUCLEOTIDE SEQUENCE [LARGE SCALE GENOMIC DNA]</scope>
    <source>
        <strain evidence="4">sy52</strain>
    </source>
</reference>
<dbReference type="PANTHER" id="PTHR30332">
    <property type="entry name" value="PROBABLE GENERAL SECRETION PATHWAY PROTEIN D"/>
    <property type="match status" value="1"/>
</dbReference>
<evidence type="ECO:0000313" key="3">
    <source>
        <dbReference type="EMBL" id="BBE30307.1"/>
    </source>
</evidence>
<protein>
    <recommendedName>
        <fullName evidence="2">Type II/III secretion system secretin-like domain-containing protein</fullName>
    </recommendedName>
</protein>